<evidence type="ECO:0000313" key="8">
    <source>
        <dbReference type="EMBL" id="CAJ04162.1"/>
    </source>
</evidence>
<dbReference type="VEuPathDB" id="TriTrypDB:LMJLV39_180018700"/>
<dbReference type="GO" id="GO:0005737">
    <property type="term" value="C:cytoplasm"/>
    <property type="evidence" value="ECO:0000318"/>
    <property type="project" value="GO_Central"/>
</dbReference>
<evidence type="ECO:0000256" key="5">
    <source>
        <dbReference type="SAM" id="MobiDB-lite"/>
    </source>
</evidence>
<feature type="transmembrane region" description="Helical" evidence="6">
    <location>
        <begin position="339"/>
        <end position="359"/>
    </location>
</feature>
<comment type="pathway">
    <text evidence="1">Lipid metabolism.</text>
</comment>
<dbReference type="InterPro" id="IPR044608">
    <property type="entry name" value="Ect1/PCYT2"/>
</dbReference>
<proteinExistence type="predicted"/>
<dbReference type="KEGG" id="lma:LMJF_18_1330"/>
<dbReference type="EC" id="2.7.7.14" evidence="3"/>
<feature type="region of interest" description="Disordered" evidence="5">
    <location>
        <begin position="573"/>
        <end position="592"/>
    </location>
</feature>
<keyword evidence="8" id="KW-0808">Transferase</keyword>
<accession>Q4QDQ6</accession>
<feature type="compositionally biased region" description="Basic and acidic residues" evidence="5">
    <location>
        <begin position="576"/>
        <end position="592"/>
    </location>
</feature>
<evidence type="ECO:0000259" key="7">
    <source>
        <dbReference type="Pfam" id="PF01467"/>
    </source>
</evidence>
<evidence type="ECO:0000256" key="6">
    <source>
        <dbReference type="SAM" id="Phobius"/>
    </source>
</evidence>
<feature type="transmembrane region" description="Helical" evidence="6">
    <location>
        <begin position="308"/>
        <end position="332"/>
    </location>
</feature>
<dbReference type="VEuPathDB" id="TriTrypDB:LmjF.18.1330"/>
<dbReference type="GO" id="GO:0005829">
    <property type="term" value="C:cytosol"/>
    <property type="evidence" value="ECO:0000266"/>
    <property type="project" value="GeneDB"/>
</dbReference>
<name>Q4QDQ6_LEIMA</name>
<reference evidence="8 9" key="2">
    <citation type="journal article" date="2011" name="Genome Res.">
        <title>Chromosome and gene copy number variation allow major structural change between species and strains of Leishmania.</title>
        <authorList>
            <person name="Rogers M.B."/>
            <person name="Hilley J.D."/>
            <person name="Dickens N.J."/>
            <person name="Wilkes J."/>
            <person name="Bates P.A."/>
            <person name="Depledge D.P."/>
            <person name="Harris D."/>
            <person name="Her Y."/>
            <person name="Herzyk P."/>
            <person name="Imamura H."/>
            <person name="Otto T.D."/>
            <person name="Sanders M."/>
            <person name="Seeger K."/>
            <person name="Dujardin J.C."/>
            <person name="Berriman M."/>
            <person name="Smith D.F."/>
            <person name="Hertz-Fowler C."/>
            <person name="Mottram J.C."/>
        </authorList>
    </citation>
    <scope>NUCLEOTIDE SEQUENCE [LARGE SCALE GENOMIC DNA]</scope>
    <source>
        <strain evidence="9">MHOM/IL/81/Friedlin</strain>
    </source>
</reference>
<dbReference type="GeneID" id="5651064"/>
<comment type="pathway">
    <text evidence="2">Phospholipid metabolism; phosphatidylethanolamine biosynthesis; phosphatidylethanolamine from ethanolamine: step 2/3.</text>
</comment>
<feature type="transmembrane region" description="Helical" evidence="6">
    <location>
        <begin position="274"/>
        <end position="296"/>
    </location>
</feature>
<dbReference type="InterPro" id="IPR014729">
    <property type="entry name" value="Rossmann-like_a/b/a_fold"/>
</dbReference>
<dbReference type="Pfam" id="PF01467">
    <property type="entry name" value="CTP_transf_like"/>
    <property type="match status" value="1"/>
</dbReference>
<dbReference type="PANTHER" id="PTHR45780:SF1">
    <property type="entry name" value="ETHANOLAMINE-PHOSPHATE CYTIDYLYLTRANSFERASE"/>
    <property type="match status" value="1"/>
</dbReference>
<dbReference type="GO" id="GO:0070567">
    <property type="term" value="F:cytidylyltransferase activity"/>
    <property type="evidence" value="ECO:0000266"/>
    <property type="project" value="GeneDB"/>
</dbReference>
<dbReference type="STRING" id="5664.Q4QDQ6"/>
<dbReference type="GO" id="GO:0004306">
    <property type="term" value="F:ethanolamine-phosphate cytidylyltransferase activity"/>
    <property type="evidence" value="ECO:0000318"/>
    <property type="project" value="GO_Central"/>
</dbReference>
<dbReference type="InterPro" id="IPR043130">
    <property type="entry name" value="CDP-OH_PTrfase_TM_dom"/>
</dbReference>
<dbReference type="AlphaFoldDB" id="Q4QDQ6"/>
<keyword evidence="6" id="KW-0472">Membrane</keyword>
<gene>
    <name evidence="8" type="ORF">LMJF_18_1330</name>
</gene>
<protein>
    <recommendedName>
        <fullName evidence="3">ethanolamine-phosphate cytidylyltransferase</fullName>
        <ecNumber evidence="3">2.7.7.14</ecNumber>
    </recommendedName>
    <alternativeName>
        <fullName evidence="4">CTP:phosphoethanolamine cytidylyltransferase</fullName>
    </alternativeName>
</protein>
<dbReference type="UniPathway" id="UPA00558">
    <property type="reaction ID" value="UER00742"/>
</dbReference>
<dbReference type="eggNOG" id="KOG2804">
    <property type="taxonomic scope" value="Eukaryota"/>
</dbReference>
<dbReference type="Gene3D" id="3.40.50.620">
    <property type="entry name" value="HUPs"/>
    <property type="match status" value="1"/>
</dbReference>
<feature type="transmembrane region" description="Helical" evidence="6">
    <location>
        <begin position="397"/>
        <end position="424"/>
    </location>
</feature>
<dbReference type="BRENDA" id="2.7.7.15">
    <property type="organism ID" value="2950"/>
</dbReference>
<dbReference type="VEuPathDB" id="TriTrypDB:LMJSD75_180019000"/>
<evidence type="ECO:0000256" key="2">
    <source>
        <dbReference type="ARBA" id="ARBA00024191"/>
    </source>
</evidence>
<dbReference type="PANTHER" id="PTHR45780">
    <property type="entry name" value="ETHANOLAMINE-PHOSPHATE CYTIDYLYLTRANSFERASE"/>
    <property type="match status" value="1"/>
</dbReference>
<reference evidence="8 9" key="1">
    <citation type="journal article" date="2005" name="Science">
        <title>The genome of the kinetoplastid parasite, Leishmania major.</title>
        <authorList>
            <person name="Ivens A.C."/>
            <person name="Peacock C.S."/>
            <person name="Worthey E.A."/>
            <person name="Murphy L."/>
            <person name="Aggarwal G."/>
            <person name="Berriman M."/>
            <person name="Sisk E."/>
            <person name="Rajandream M.A."/>
            <person name="Adlem E."/>
            <person name="Aert R."/>
            <person name="Anupama A."/>
            <person name="Apostolou Z."/>
            <person name="Attipoe P."/>
            <person name="Bason N."/>
            <person name="Bauser C."/>
            <person name="Beck A."/>
            <person name="Beverley S.M."/>
            <person name="Bianchettin G."/>
            <person name="Borzym K."/>
            <person name="Bothe G."/>
            <person name="Bruschi C.V."/>
            <person name="Collins M."/>
            <person name="Cadag E."/>
            <person name="Ciarloni L."/>
            <person name="Clayton C."/>
            <person name="Coulson R.M."/>
            <person name="Cronin A."/>
            <person name="Cruz A.K."/>
            <person name="Davies R.M."/>
            <person name="De Gaudenzi J."/>
            <person name="Dobson D.E."/>
            <person name="Duesterhoeft A."/>
            <person name="Fazelina G."/>
            <person name="Fosker N."/>
            <person name="Frasch A.C."/>
            <person name="Fraser A."/>
            <person name="Fuchs M."/>
            <person name="Gabel C."/>
            <person name="Goble A."/>
            <person name="Goffeau A."/>
            <person name="Harris D."/>
            <person name="Hertz-Fowler C."/>
            <person name="Hilbert H."/>
            <person name="Horn D."/>
            <person name="Huang Y."/>
            <person name="Klages S."/>
            <person name="Knights A."/>
            <person name="Kube M."/>
            <person name="Larke N."/>
            <person name="Litvin L."/>
            <person name="Lord A."/>
            <person name="Louie T."/>
            <person name="Marra M."/>
            <person name="Masuy D."/>
            <person name="Matthews K."/>
            <person name="Michaeli S."/>
            <person name="Mottram J.C."/>
            <person name="Muller-Auer S."/>
            <person name="Munden H."/>
            <person name="Nelson S."/>
            <person name="Norbertczak H."/>
            <person name="Oliver K."/>
            <person name="O'neil S."/>
            <person name="Pentony M."/>
            <person name="Pohl T.M."/>
            <person name="Price C."/>
            <person name="Purnelle B."/>
            <person name="Quail M.A."/>
            <person name="Rabbinowitsch E."/>
            <person name="Reinhardt R."/>
            <person name="Rieger M."/>
            <person name="Rinta J."/>
            <person name="Robben J."/>
            <person name="Robertson L."/>
            <person name="Ruiz J.C."/>
            <person name="Rutter S."/>
            <person name="Saunders D."/>
            <person name="Schafer M."/>
            <person name="Schein J."/>
            <person name="Schwartz D.C."/>
            <person name="Seeger K."/>
            <person name="Seyler A."/>
            <person name="Sharp S."/>
            <person name="Shin H."/>
            <person name="Sivam D."/>
            <person name="Squares R."/>
            <person name="Squares S."/>
            <person name="Tosato V."/>
            <person name="Vogt C."/>
            <person name="Volckaert G."/>
            <person name="Wambutt R."/>
            <person name="Warren T."/>
            <person name="Wedler H."/>
            <person name="Woodward J."/>
            <person name="Zhou S."/>
            <person name="Zimmermann W."/>
            <person name="Smith D.F."/>
            <person name="Blackwell J.M."/>
            <person name="Stuart K.D."/>
            <person name="Barrell B."/>
            <person name="Myler P.J."/>
        </authorList>
    </citation>
    <scope>NUCLEOTIDE SEQUENCE [LARGE SCALE GENOMIC DNA]</scope>
    <source>
        <strain evidence="9">MHOM/IL/81/Friedlin</strain>
    </source>
</reference>
<dbReference type="NCBIfam" id="TIGR00125">
    <property type="entry name" value="cyt_tran_rel"/>
    <property type="match status" value="1"/>
</dbReference>
<dbReference type="HOGENOM" id="CLU_539189_0_0_1"/>
<evidence type="ECO:0000256" key="3">
    <source>
        <dbReference type="ARBA" id="ARBA00024221"/>
    </source>
</evidence>
<dbReference type="GO" id="GO:0006646">
    <property type="term" value="P:phosphatidylethanolamine biosynthetic process"/>
    <property type="evidence" value="ECO:0000318"/>
    <property type="project" value="GO_Central"/>
</dbReference>
<dbReference type="EMBL" id="FR796414">
    <property type="protein sequence ID" value="CAJ04162.1"/>
    <property type="molecule type" value="Genomic_DNA"/>
</dbReference>
<dbReference type="InterPro" id="IPR004821">
    <property type="entry name" value="Cyt_trans-like"/>
</dbReference>
<dbReference type="SUPFAM" id="SSF52374">
    <property type="entry name" value="Nucleotidylyl transferase"/>
    <property type="match status" value="1"/>
</dbReference>
<dbReference type="Proteomes" id="UP000000542">
    <property type="component" value="Chromosome 18"/>
</dbReference>
<organism evidence="8 9">
    <name type="scientific">Leishmania major</name>
    <dbReference type="NCBI Taxonomy" id="5664"/>
    <lineage>
        <taxon>Eukaryota</taxon>
        <taxon>Discoba</taxon>
        <taxon>Euglenozoa</taxon>
        <taxon>Kinetoplastea</taxon>
        <taxon>Metakinetoplastina</taxon>
        <taxon>Trypanosomatida</taxon>
        <taxon>Trypanosomatidae</taxon>
        <taxon>Leishmaniinae</taxon>
        <taxon>Leishmania</taxon>
    </lineage>
</organism>
<evidence type="ECO:0000256" key="4">
    <source>
        <dbReference type="ARBA" id="ARBA00031473"/>
    </source>
</evidence>
<dbReference type="OMA" id="AYIATYC"/>
<dbReference type="VEuPathDB" id="TriTrypDB:LMJFC_180021500"/>
<evidence type="ECO:0000256" key="1">
    <source>
        <dbReference type="ARBA" id="ARBA00005189"/>
    </source>
</evidence>
<dbReference type="InParanoid" id="Q4QDQ6"/>
<keyword evidence="9" id="KW-1185">Reference proteome</keyword>
<keyword evidence="6" id="KW-0812">Transmembrane</keyword>
<feature type="transmembrane region" description="Helical" evidence="6">
    <location>
        <begin position="179"/>
        <end position="201"/>
    </location>
</feature>
<keyword evidence="8" id="KW-0548">Nucleotidyltransferase</keyword>
<feature type="transmembrane region" description="Helical" evidence="6">
    <location>
        <begin position="365"/>
        <end position="385"/>
    </location>
</feature>
<keyword evidence="6" id="KW-1133">Transmembrane helix</keyword>
<sequence length="592" mass="64950">MPHLLEHSFLFTTEERQLIYHANSDVNTRPVGFVTRIFYPIWICISKHLLSDLVAPNAITLAGLLSSMQAYQLINTYYHFGNQQHDPHAVLVDVKSSLQAFGLRGAGQVPLAAEKTVVGEMASAYKAGPGAAAKTAKAMGAAAAAAAAAATSAASGQILRPPETDYVDFFHTDRTVQTATVLAILLLVISITCGSLDGVHARRCRSATSLGDIFSRICSSMARVFMALTLLEVFQIEDVCTKWYFLLALQLIELNTVLGRISASNLKKDRVKNLAYIATYCFRESELSFLMVLLLIARWFYPTACRDILGVILAKAQVGYNTLVVATFVSIALLKMKKLYKGIILLCLAARVLPLFYLLPLSQYSLLSVIGDAMMVGLLSIEVYVSHLAQRRIHAAVFFLCLGSLLNDVLSVAGSIMYLIAMLVDLSYSLNVPLFTPVRNVFIDGVFDLCHAGHKKLMANALKFGNRLIVGVCSDEECASYKRPPIMTTEERINEVRLCKYVSEVIPNSPVTGITAEMIRYYNIHVVVCGEEYNTPTDTYYAVPRRMGILCTVPRTPGISTSVLISRIRAASDSSIEAKDRKSDKPTVKDGA</sequence>
<evidence type="ECO:0000313" key="9">
    <source>
        <dbReference type="Proteomes" id="UP000000542"/>
    </source>
</evidence>
<dbReference type="Gene3D" id="1.20.120.1760">
    <property type="match status" value="1"/>
</dbReference>
<feature type="domain" description="Cytidyltransferase-like" evidence="7">
    <location>
        <begin position="443"/>
        <end position="536"/>
    </location>
</feature>
<dbReference type="RefSeq" id="XP_001682542.1">
    <property type="nucleotide sequence ID" value="XM_001682490.1"/>
</dbReference>